<dbReference type="PANTHER" id="PTHR40640">
    <property type="entry name" value="ANCHORED GLYCOPROTEIN, PUTATIVE (AFU_ORTHOLOGUE AFUA_8G04860)-RELATED"/>
    <property type="match status" value="1"/>
</dbReference>
<name>R0K515_EXST2</name>
<dbReference type="RefSeq" id="XP_008027200.1">
    <property type="nucleotide sequence ID" value="XM_008029009.1"/>
</dbReference>
<dbReference type="HOGENOM" id="CLU_099547_0_0_1"/>
<proteinExistence type="predicted"/>
<feature type="signal peptide" evidence="2">
    <location>
        <begin position="1"/>
        <end position="17"/>
    </location>
</feature>
<dbReference type="EMBL" id="KB908703">
    <property type="protein sequence ID" value="EOA84599.1"/>
    <property type="molecule type" value="Genomic_DNA"/>
</dbReference>
<dbReference type="GeneID" id="19398775"/>
<dbReference type="OrthoDB" id="4991875at2759"/>
<gene>
    <name evidence="3" type="ORF">SETTUDRAFT_163495</name>
</gene>
<dbReference type="STRING" id="671987.R0K515"/>
<evidence type="ECO:0000256" key="2">
    <source>
        <dbReference type="SAM" id="SignalP"/>
    </source>
</evidence>
<dbReference type="Proteomes" id="UP000016935">
    <property type="component" value="Unassembled WGS sequence"/>
</dbReference>
<dbReference type="AlphaFoldDB" id="R0K515"/>
<protein>
    <submittedName>
        <fullName evidence="3">Uncharacterized protein</fullName>
    </submittedName>
</protein>
<evidence type="ECO:0000313" key="4">
    <source>
        <dbReference type="Proteomes" id="UP000016935"/>
    </source>
</evidence>
<feature type="chain" id="PRO_5004353985" evidence="2">
    <location>
        <begin position="18"/>
        <end position="247"/>
    </location>
</feature>
<accession>R0K515</accession>
<reference evidence="3 4" key="1">
    <citation type="journal article" date="2012" name="PLoS Pathog.">
        <title>Diverse lifestyles and strategies of plant pathogenesis encoded in the genomes of eighteen Dothideomycetes fungi.</title>
        <authorList>
            <person name="Ohm R.A."/>
            <person name="Feau N."/>
            <person name="Henrissat B."/>
            <person name="Schoch C.L."/>
            <person name="Horwitz B.A."/>
            <person name="Barry K.W."/>
            <person name="Condon B.J."/>
            <person name="Copeland A.C."/>
            <person name="Dhillon B."/>
            <person name="Glaser F."/>
            <person name="Hesse C.N."/>
            <person name="Kosti I."/>
            <person name="LaButti K."/>
            <person name="Lindquist E.A."/>
            <person name="Lucas S."/>
            <person name="Salamov A.A."/>
            <person name="Bradshaw R.E."/>
            <person name="Ciuffetti L."/>
            <person name="Hamelin R.C."/>
            <person name="Kema G.H.J."/>
            <person name="Lawrence C."/>
            <person name="Scott J.A."/>
            <person name="Spatafora J.W."/>
            <person name="Turgeon B.G."/>
            <person name="de Wit P.J.G.M."/>
            <person name="Zhong S."/>
            <person name="Goodwin S.B."/>
            <person name="Grigoriev I.V."/>
        </authorList>
    </citation>
    <scope>NUCLEOTIDE SEQUENCE [LARGE SCALE GENOMIC DNA]</scope>
    <source>
        <strain evidence="4">28A</strain>
    </source>
</reference>
<organism evidence="3 4">
    <name type="scientific">Exserohilum turcicum (strain 28A)</name>
    <name type="common">Northern leaf blight fungus</name>
    <name type="synonym">Setosphaeria turcica</name>
    <dbReference type="NCBI Taxonomy" id="671987"/>
    <lineage>
        <taxon>Eukaryota</taxon>
        <taxon>Fungi</taxon>
        <taxon>Dikarya</taxon>
        <taxon>Ascomycota</taxon>
        <taxon>Pezizomycotina</taxon>
        <taxon>Dothideomycetes</taxon>
        <taxon>Pleosporomycetidae</taxon>
        <taxon>Pleosporales</taxon>
        <taxon>Pleosporineae</taxon>
        <taxon>Pleosporaceae</taxon>
        <taxon>Exserohilum</taxon>
    </lineage>
</organism>
<sequence>MRQSTAILSILASSVSASDVVSFYFPGGYEGLDPVATINTVNPTMTEFRMACPTNVDSADCGWGPGLDATILSQTRYQATMDFESVYMSLGCDYNKKKVEMMCTVSQKGGNDDTGGKAVTASFTGDDVKFLTVTVVAGNTLLSTKASTTPTASATAESVPKSSSIVTSTSSAKSSLATPSRTASATSSSGSSNSSSSSMVFSSSVESTPTPSGSSAAPPESTGAAARYSVGGSALLMLAGAVALNIW</sequence>
<dbReference type="eggNOG" id="ENOG502SCCN">
    <property type="taxonomic scope" value="Eukaryota"/>
</dbReference>
<reference evidence="3 4" key="2">
    <citation type="journal article" date="2013" name="PLoS Genet.">
        <title>Comparative genome structure, secondary metabolite, and effector coding capacity across Cochliobolus pathogens.</title>
        <authorList>
            <person name="Condon B.J."/>
            <person name="Leng Y."/>
            <person name="Wu D."/>
            <person name="Bushley K.E."/>
            <person name="Ohm R.A."/>
            <person name="Otillar R."/>
            <person name="Martin J."/>
            <person name="Schackwitz W."/>
            <person name="Grimwood J."/>
            <person name="MohdZainudin N."/>
            <person name="Xue C."/>
            <person name="Wang R."/>
            <person name="Manning V.A."/>
            <person name="Dhillon B."/>
            <person name="Tu Z.J."/>
            <person name="Steffenson B.J."/>
            <person name="Salamov A."/>
            <person name="Sun H."/>
            <person name="Lowry S."/>
            <person name="LaButti K."/>
            <person name="Han J."/>
            <person name="Copeland A."/>
            <person name="Lindquist E."/>
            <person name="Barry K."/>
            <person name="Schmutz J."/>
            <person name="Baker S.E."/>
            <person name="Ciuffetti L.M."/>
            <person name="Grigoriev I.V."/>
            <person name="Zhong S."/>
            <person name="Turgeon B.G."/>
        </authorList>
    </citation>
    <scope>NUCLEOTIDE SEQUENCE [LARGE SCALE GENOMIC DNA]</scope>
    <source>
        <strain evidence="4">28A</strain>
    </source>
</reference>
<evidence type="ECO:0000313" key="3">
    <source>
        <dbReference type="EMBL" id="EOA84599.1"/>
    </source>
</evidence>
<feature type="region of interest" description="Disordered" evidence="1">
    <location>
        <begin position="146"/>
        <end position="224"/>
    </location>
</feature>
<keyword evidence="2" id="KW-0732">Signal</keyword>
<keyword evidence="4" id="KW-1185">Reference proteome</keyword>
<dbReference type="PANTHER" id="PTHR40640:SF1">
    <property type="entry name" value="ANCHORED GLYCOPROTEIN, PUTATIVE (AFU_ORTHOLOGUE AFUA_8G04860)-RELATED"/>
    <property type="match status" value="1"/>
</dbReference>
<evidence type="ECO:0000256" key="1">
    <source>
        <dbReference type="SAM" id="MobiDB-lite"/>
    </source>
</evidence>